<feature type="domain" description="VWFA" evidence="1">
    <location>
        <begin position="130"/>
        <end position="304"/>
    </location>
</feature>
<dbReference type="SMART" id="SM00327">
    <property type="entry name" value="VWA"/>
    <property type="match status" value="1"/>
</dbReference>
<dbReference type="GO" id="GO:0004842">
    <property type="term" value="F:ubiquitin-protein transferase activity"/>
    <property type="evidence" value="ECO:0007669"/>
    <property type="project" value="InterPro"/>
</dbReference>
<dbReference type="EMBL" id="CAJNOK010000411">
    <property type="protein sequence ID" value="CAF0751199.1"/>
    <property type="molecule type" value="Genomic_DNA"/>
</dbReference>
<dbReference type="EMBL" id="CAJNOQ010003921">
    <property type="protein sequence ID" value="CAF1035930.1"/>
    <property type="molecule type" value="Genomic_DNA"/>
</dbReference>
<name>A0A814JDB8_9BILA</name>
<dbReference type="PANTHER" id="PTHR46573:SF1">
    <property type="entry name" value="WD REPEAT, SAM AND U-BOX DOMAIN-CONTAINING PROTEIN 1"/>
    <property type="match status" value="1"/>
</dbReference>
<dbReference type="EMBL" id="CAJOBA010000411">
    <property type="protein sequence ID" value="CAF3529983.1"/>
    <property type="molecule type" value="Genomic_DNA"/>
</dbReference>
<evidence type="ECO:0000313" key="5">
    <source>
        <dbReference type="EMBL" id="CAF3529983.1"/>
    </source>
</evidence>
<dbReference type="InterPro" id="IPR003613">
    <property type="entry name" value="Ubox_domain"/>
</dbReference>
<gene>
    <name evidence="4" type="ORF">GPM918_LOCUS15525</name>
    <name evidence="3" type="ORF">OVA965_LOCUS2023</name>
    <name evidence="6" type="ORF">SRO942_LOCUS15525</name>
    <name evidence="5" type="ORF">TMI583_LOCUS2023</name>
</gene>
<dbReference type="Proteomes" id="UP000677228">
    <property type="component" value="Unassembled WGS sequence"/>
</dbReference>
<organism evidence="4 7">
    <name type="scientific">Didymodactylos carnosus</name>
    <dbReference type="NCBI Taxonomy" id="1234261"/>
    <lineage>
        <taxon>Eukaryota</taxon>
        <taxon>Metazoa</taxon>
        <taxon>Spiralia</taxon>
        <taxon>Gnathifera</taxon>
        <taxon>Rotifera</taxon>
        <taxon>Eurotatoria</taxon>
        <taxon>Bdelloidea</taxon>
        <taxon>Philodinida</taxon>
        <taxon>Philodinidae</taxon>
        <taxon>Didymodactylos</taxon>
    </lineage>
</organism>
<dbReference type="PROSITE" id="PS51698">
    <property type="entry name" value="U_BOX"/>
    <property type="match status" value="1"/>
</dbReference>
<keyword evidence="7" id="KW-1185">Reference proteome</keyword>
<dbReference type="Proteomes" id="UP000682733">
    <property type="component" value="Unassembled WGS sequence"/>
</dbReference>
<dbReference type="PROSITE" id="PS50234">
    <property type="entry name" value="VWFA"/>
    <property type="match status" value="1"/>
</dbReference>
<evidence type="ECO:0000313" key="4">
    <source>
        <dbReference type="EMBL" id="CAF1035930.1"/>
    </source>
</evidence>
<evidence type="ECO:0000313" key="3">
    <source>
        <dbReference type="EMBL" id="CAF0751199.1"/>
    </source>
</evidence>
<dbReference type="SUPFAM" id="SSF57850">
    <property type="entry name" value="RING/U-box"/>
    <property type="match status" value="1"/>
</dbReference>
<dbReference type="AlphaFoldDB" id="A0A814JDB8"/>
<dbReference type="Gene3D" id="3.30.40.10">
    <property type="entry name" value="Zinc/RING finger domain, C3HC4 (zinc finger)"/>
    <property type="match status" value="1"/>
</dbReference>
<dbReference type="EMBL" id="CAJOBC010003921">
    <property type="protein sequence ID" value="CAF3806507.1"/>
    <property type="molecule type" value="Genomic_DNA"/>
</dbReference>
<dbReference type="Proteomes" id="UP000663829">
    <property type="component" value="Unassembled WGS sequence"/>
</dbReference>
<dbReference type="SUPFAM" id="SSF53300">
    <property type="entry name" value="vWA-like"/>
    <property type="match status" value="1"/>
</dbReference>
<dbReference type="SMART" id="SM00504">
    <property type="entry name" value="Ubox"/>
    <property type="match status" value="1"/>
</dbReference>
<comment type="caution">
    <text evidence="4">The sequence shown here is derived from an EMBL/GenBank/DDBJ whole genome shotgun (WGS) entry which is preliminary data.</text>
</comment>
<dbReference type="InterPro" id="IPR002035">
    <property type="entry name" value="VWF_A"/>
</dbReference>
<dbReference type="OrthoDB" id="299997at2759"/>
<reference evidence="4" key="1">
    <citation type="submission" date="2021-02" db="EMBL/GenBank/DDBJ databases">
        <authorList>
            <person name="Nowell W R."/>
        </authorList>
    </citation>
    <scope>NUCLEOTIDE SEQUENCE</scope>
</reference>
<evidence type="ECO:0000313" key="6">
    <source>
        <dbReference type="EMBL" id="CAF3806507.1"/>
    </source>
</evidence>
<dbReference type="Gene3D" id="3.40.50.410">
    <property type="entry name" value="von Willebrand factor, type A domain"/>
    <property type="match status" value="1"/>
</dbReference>
<dbReference type="Proteomes" id="UP000681722">
    <property type="component" value="Unassembled WGS sequence"/>
</dbReference>
<dbReference type="CDD" id="cd16655">
    <property type="entry name" value="RING-Ubox_WDSUB1-like"/>
    <property type="match status" value="1"/>
</dbReference>
<evidence type="ECO:0000259" key="1">
    <source>
        <dbReference type="PROSITE" id="PS50234"/>
    </source>
</evidence>
<dbReference type="Pfam" id="PF13519">
    <property type="entry name" value="VWA_2"/>
    <property type="match status" value="1"/>
</dbReference>
<evidence type="ECO:0008006" key="8">
    <source>
        <dbReference type="Google" id="ProtNLM"/>
    </source>
</evidence>
<protein>
    <recommendedName>
        <fullName evidence="8">VWFA domain-containing protein</fullName>
    </recommendedName>
</protein>
<proteinExistence type="predicted"/>
<evidence type="ECO:0000313" key="7">
    <source>
        <dbReference type="Proteomes" id="UP000663829"/>
    </source>
</evidence>
<accession>A0A814JDB8</accession>
<dbReference type="PANTHER" id="PTHR46573">
    <property type="entry name" value="WD REPEAT, SAM AND U-BOX DOMAIN-CONTAINING PROTEIN 1"/>
    <property type="match status" value="1"/>
</dbReference>
<dbReference type="GO" id="GO:0016567">
    <property type="term" value="P:protein ubiquitination"/>
    <property type="evidence" value="ECO:0007669"/>
    <property type="project" value="InterPro"/>
</dbReference>
<dbReference type="InterPro" id="IPR013083">
    <property type="entry name" value="Znf_RING/FYVE/PHD"/>
</dbReference>
<dbReference type="InterPro" id="IPR036465">
    <property type="entry name" value="vWFA_dom_sf"/>
</dbReference>
<dbReference type="InterPro" id="IPR052085">
    <property type="entry name" value="WD-SAM-U-box"/>
</dbReference>
<evidence type="ECO:0000259" key="2">
    <source>
        <dbReference type="PROSITE" id="PS51698"/>
    </source>
</evidence>
<dbReference type="Pfam" id="PF04564">
    <property type="entry name" value="U-box"/>
    <property type="match status" value="1"/>
</dbReference>
<sequence length="304" mass="33387">MSSPYLVIYPENFLCPITHSVMCDPVMDLDGNNYERCAINDWLSINPTSPVTQNPLSIGDLTPNETLREAIEQFRNSSNIQKINVKAEQMNVGEGRLASDVDLRVDVTYSNNYAHISVQPPTGIERTPCDICCVVDTSGSMQDEVEMKNKQNAVEKYGLSQLDIVKHALKTIIHSLREADRLSVVSFSERAATVFQLLKMDNEGKTTALTTIENLTPNGSTNLWDGLKTGLQILSEGSSDKSNSALFLLTDGAPTVIPPIGHIPALKLYKEQTGFSCVINTFGFGYKLDSKLLEEIAVIGNGKQ</sequence>
<feature type="domain" description="U-box" evidence="2">
    <location>
        <begin position="8"/>
        <end position="81"/>
    </location>
</feature>